<dbReference type="InterPro" id="IPR015022">
    <property type="entry name" value="MAST_pre-PK_dom"/>
</dbReference>
<dbReference type="KEGG" id="oaa:100080130"/>
<dbReference type="PROSITE" id="PS50106">
    <property type="entry name" value="PDZ"/>
    <property type="match status" value="1"/>
</dbReference>
<keyword evidence="11" id="KW-0067">ATP-binding</keyword>
<feature type="region of interest" description="Disordered" evidence="15">
    <location>
        <begin position="156"/>
        <end position="186"/>
    </location>
</feature>
<dbReference type="GO" id="GO:0035556">
    <property type="term" value="P:intracellular signal transduction"/>
    <property type="evidence" value="ECO:0000318"/>
    <property type="project" value="GO_Central"/>
</dbReference>
<dbReference type="GO" id="GO:0004674">
    <property type="term" value="F:protein serine/threonine kinase activity"/>
    <property type="evidence" value="ECO:0000318"/>
    <property type="project" value="GO_Central"/>
</dbReference>
<feature type="compositionally biased region" description="Low complexity" evidence="15">
    <location>
        <begin position="59"/>
        <end position="75"/>
    </location>
</feature>
<evidence type="ECO:0000256" key="15">
    <source>
        <dbReference type="SAM" id="MobiDB-lite"/>
    </source>
</evidence>
<dbReference type="Ensembl" id="ENSOANT00000002072.3">
    <property type="protein sequence ID" value="ENSOANP00000002071.3"/>
    <property type="gene ID" value="ENSOANG00000001293.4"/>
</dbReference>
<evidence type="ECO:0000256" key="13">
    <source>
        <dbReference type="ARBA" id="ARBA00047899"/>
    </source>
</evidence>
<dbReference type="RefSeq" id="XP_028906231.1">
    <property type="nucleotide sequence ID" value="XM_029050398.2"/>
</dbReference>
<dbReference type="FunFam" id="1.20.1480.20:FF:000001">
    <property type="entry name" value="microtubule-associated serine/threonine-protein kinase 4 isoform X1"/>
    <property type="match status" value="1"/>
</dbReference>
<dbReference type="PROSITE" id="PS50011">
    <property type="entry name" value="PROTEIN_KINASE_DOM"/>
    <property type="match status" value="1"/>
</dbReference>
<protein>
    <recommendedName>
        <fullName evidence="4">non-specific serine/threonine protein kinase</fullName>
        <ecNumber evidence="4">2.7.11.1</ecNumber>
    </recommendedName>
</protein>
<evidence type="ECO:0000256" key="4">
    <source>
        <dbReference type="ARBA" id="ARBA00012513"/>
    </source>
</evidence>
<accession>F7FX51</accession>
<dbReference type="eggNOG" id="KOG0606">
    <property type="taxonomic scope" value="Eukaryota"/>
</dbReference>
<dbReference type="CDD" id="cd23075">
    <property type="entry name" value="PDZ_MAST3"/>
    <property type="match status" value="1"/>
</dbReference>
<keyword evidence="10" id="KW-0418">Kinase</keyword>
<reference evidence="19 20" key="1">
    <citation type="journal article" date="2008" name="Nature">
        <title>Genome analysis of the platypus reveals unique signatures of evolution.</title>
        <authorList>
            <person name="Warren W.C."/>
            <person name="Hillier L.W."/>
            <person name="Marshall Graves J.A."/>
            <person name="Birney E."/>
            <person name="Ponting C.P."/>
            <person name="Grutzner F."/>
            <person name="Belov K."/>
            <person name="Miller W."/>
            <person name="Clarke L."/>
            <person name="Chinwalla A.T."/>
            <person name="Yang S.P."/>
            <person name="Heger A."/>
            <person name="Locke D.P."/>
            <person name="Miethke P."/>
            <person name="Waters P.D."/>
            <person name="Veyrunes F."/>
            <person name="Fulton L."/>
            <person name="Fulton B."/>
            <person name="Graves T."/>
            <person name="Wallis J."/>
            <person name="Puente X.S."/>
            <person name="Lopez-Otin C."/>
            <person name="Ordonez G.R."/>
            <person name="Eichler E.E."/>
            <person name="Chen L."/>
            <person name="Cheng Z."/>
            <person name="Deakin J.E."/>
            <person name="Alsop A."/>
            <person name="Thompson K."/>
            <person name="Kirby P."/>
            <person name="Papenfuss A.T."/>
            <person name="Wakefield M.J."/>
            <person name="Olender T."/>
            <person name="Lancet D."/>
            <person name="Huttley G.A."/>
            <person name="Smit A.F."/>
            <person name="Pask A."/>
            <person name="Temple-Smith P."/>
            <person name="Batzer M.A."/>
            <person name="Walker J.A."/>
            <person name="Konkel M.K."/>
            <person name="Harris R.S."/>
            <person name="Whittington C.M."/>
            <person name="Wong E.S."/>
            <person name="Gemmell N.J."/>
            <person name="Buschiazzo E."/>
            <person name="Vargas Jentzsch I.M."/>
            <person name="Merkel A."/>
            <person name="Schmitz J."/>
            <person name="Zemann A."/>
            <person name="Churakov G."/>
            <person name="Kriegs J.O."/>
            <person name="Brosius J."/>
            <person name="Murchison E.P."/>
            <person name="Sachidanandam R."/>
            <person name="Smith C."/>
            <person name="Hannon G.J."/>
            <person name="Tsend-Ayush E."/>
            <person name="McMillan D."/>
            <person name="Attenborough R."/>
            <person name="Rens W."/>
            <person name="Ferguson-Smith M."/>
            <person name="Lefevre C.M."/>
            <person name="Sharp J.A."/>
            <person name="Nicholas K.R."/>
            <person name="Ray D.A."/>
            <person name="Kube M."/>
            <person name="Reinhardt R."/>
            <person name="Pringle T.H."/>
            <person name="Taylor J."/>
            <person name="Jones R.C."/>
            <person name="Nixon B."/>
            <person name="Dacheux J.L."/>
            <person name="Niwa H."/>
            <person name="Sekita Y."/>
            <person name="Huang X."/>
            <person name="Stark A."/>
            <person name="Kheradpour P."/>
            <person name="Kellis M."/>
            <person name="Flicek P."/>
            <person name="Chen Y."/>
            <person name="Webber C."/>
            <person name="Hardison R."/>
            <person name="Nelson J."/>
            <person name="Hallsworth-Pepin K."/>
            <person name="Delehaunty K."/>
            <person name="Markovic C."/>
            <person name="Minx P."/>
            <person name="Feng Y."/>
            <person name="Kremitzki C."/>
            <person name="Mitreva M."/>
            <person name="Glasscock J."/>
            <person name="Wylie T."/>
            <person name="Wohldmann P."/>
            <person name="Thiru P."/>
            <person name="Nhan M.N."/>
            <person name="Pohl C.S."/>
            <person name="Smith S.M."/>
            <person name="Hou S."/>
            <person name="Nefedov M."/>
            <person name="de Jong P.J."/>
            <person name="Renfree M.B."/>
            <person name="Mardis E.R."/>
            <person name="Wilson R.K."/>
        </authorList>
    </citation>
    <scope>NUCLEOTIDE SEQUENCE [LARGE SCALE GENOMIC DNA]</scope>
    <source>
        <strain evidence="19 20">Glennie</strain>
    </source>
</reference>
<feature type="compositionally biased region" description="Low complexity" evidence="15">
    <location>
        <begin position="883"/>
        <end position="892"/>
    </location>
</feature>
<evidence type="ECO:0000259" key="16">
    <source>
        <dbReference type="PROSITE" id="PS50011"/>
    </source>
</evidence>
<evidence type="ECO:0000256" key="10">
    <source>
        <dbReference type="ARBA" id="ARBA00022777"/>
    </source>
</evidence>
<feature type="compositionally biased region" description="Low complexity" evidence="15">
    <location>
        <begin position="1508"/>
        <end position="1517"/>
    </location>
</feature>
<dbReference type="CTD" id="23031"/>
<dbReference type="SUPFAM" id="SSF50156">
    <property type="entry name" value="PDZ domain-like"/>
    <property type="match status" value="1"/>
</dbReference>
<dbReference type="InterPro" id="IPR008271">
    <property type="entry name" value="Ser/Thr_kinase_AS"/>
</dbReference>
<feature type="compositionally biased region" description="Basic and acidic residues" evidence="15">
    <location>
        <begin position="750"/>
        <end position="781"/>
    </location>
</feature>
<dbReference type="FunCoup" id="F7FX51">
    <property type="interactions" value="904"/>
</dbReference>
<feature type="compositionally biased region" description="Pro residues" evidence="15">
    <location>
        <begin position="1208"/>
        <end position="1225"/>
    </location>
</feature>
<keyword evidence="12" id="KW-0460">Magnesium</keyword>
<keyword evidence="9" id="KW-0547">Nucleotide-binding</keyword>
<evidence type="ECO:0000313" key="20">
    <source>
        <dbReference type="Proteomes" id="UP000002279"/>
    </source>
</evidence>
<gene>
    <name evidence="19" type="primary">MAST3</name>
</gene>
<feature type="compositionally biased region" description="Low complexity" evidence="15">
    <location>
        <begin position="1531"/>
        <end position="1540"/>
    </location>
</feature>
<feature type="region of interest" description="Disordered" evidence="15">
    <location>
        <begin position="703"/>
        <end position="722"/>
    </location>
</feature>
<feature type="compositionally biased region" description="Basic and acidic residues" evidence="15">
    <location>
        <begin position="1329"/>
        <end position="1364"/>
    </location>
</feature>
<dbReference type="GO" id="GO:0005524">
    <property type="term" value="F:ATP binding"/>
    <property type="evidence" value="ECO:0007669"/>
    <property type="project" value="UniProtKB-KW"/>
</dbReference>
<dbReference type="GeneTree" id="ENSGT00940000157166"/>
<feature type="compositionally biased region" description="Acidic residues" evidence="15">
    <location>
        <begin position="706"/>
        <end position="716"/>
    </location>
</feature>
<dbReference type="GO" id="GO:0000287">
    <property type="term" value="F:magnesium ion binding"/>
    <property type="evidence" value="ECO:0007669"/>
    <property type="project" value="InterPro"/>
</dbReference>
<feature type="domain" description="Protein kinase" evidence="16">
    <location>
        <begin position="392"/>
        <end position="665"/>
    </location>
</feature>
<organism evidence="19 20">
    <name type="scientific">Ornithorhynchus anatinus</name>
    <name type="common">Duckbill platypus</name>
    <dbReference type="NCBI Taxonomy" id="9258"/>
    <lineage>
        <taxon>Eukaryota</taxon>
        <taxon>Metazoa</taxon>
        <taxon>Chordata</taxon>
        <taxon>Craniata</taxon>
        <taxon>Vertebrata</taxon>
        <taxon>Euteleostomi</taxon>
        <taxon>Mammalia</taxon>
        <taxon>Monotremata</taxon>
        <taxon>Ornithorhynchidae</taxon>
        <taxon>Ornithorhynchus</taxon>
    </lineage>
</organism>
<feature type="compositionally biased region" description="Basic and acidic residues" evidence="15">
    <location>
        <begin position="894"/>
        <end position="903"/>
    </location>
</feature>
<comment type="catalytic activity">
    <reaction evidence="14">
        <text>L-seryl-[protein] + ATP = O-phospho-L-seryl-[protein] + ADP + H(+)</text>
        <dbReference type="Rhea" id="RHEA:17989"/>
        <dbReference type="Rhea" id="RHEA-COMP:9863"/>
        <dbReference type="Rhea" id="RHEA-COMP:11604"/>
        <dbReference type="ChEBI" id="CHEBI:15378"/>
        <dbReference type="ChEBI" id="CHEBI:29999"/>
        <dbReference type="ChEBI" id="CHEBI:30616"/>
        <dbReference type="ChEBI" id="CHEBI:83421"/>
        <dbReference type="ChEBI" id="CHEBI:456216"/>
        <dbReference type="EC" id="2.7.11.1"/>
    </reaction>
</comment>
<feature type="region of interest" description="Disordered" evidence="15">
    <location>
        <begin position="873"/>
        <end position="912"/>
    </location>
</feature>
<dbReference type="InterPro" id="IPR001478">
    <property type="entry name" value="PDZ"/>
</dbReference>
<dbReference type="SUPFAM" id="SSF56112">
    <property type="entry name" value="Protein kinase-like (PK-like)"/>
    <property type="match status" value="1"/>
</dbReference>
<dbReference type="SMART" id="SM00220">
    <property type="entry name" value="S_TKc"/>
    <property type="match status" value="1"/>
</dbReference>
<evidence type="ECO:0000256" key="11">
    <source>
        <dbReference type="ARBA" id="ARBA00022840"/>
    </source>
</evidence>
<feature type="compositionally biased region" description="Low complexity" evidence="15">
    <location>
        <begin position="11"/>
        <end position="22"/>
    </location>
</feature>
<dbReference type="CDD" id="cd05609">
    <property type="entry name" value="STKc_MAST"/>
    <property type="match status" value="1"/>
</dbReference>
<comment type="cofactor">
    <cofactor evidence="1">
        <name>Mg(2+)</name>
        <dbReference type="ChEBI" id="CHEBI:18420"/>
    </cofactor>
</comment>
<dbReference type="Pfam" id="PF08926">
    <property type="entry name" value="DUF1908"/>
    <property type="match status" value="1"/>
</dbReference>
<dbReference type="EC" id="2.7.11.1" evidence="4"/>
<comment type="similarity">
    <text evidence="3">Belongs to the protein kinase superfamily. AGC Ser/Thr protein kinase family.</text>
</comment>
<dbReference type="PROSITE" id="PS00108">
    <property type="entry name" value="PROTEIN_KINASE_ST"/>
    <property type="match status" value="1"/>
</dbReference>
<dbReference type="OrthoDB" id="10070999at2759"/>
<evidence type="ECO:0000256" key="9">
    <source>
        <dbReference type="ARBA" id="ARBA00022741"/>
    </source>
</evidence>
<feature type="domain" description="PDZ" evidence="17">
    <location>
        <begin position="967"/>
        <end position="1055"/>
    </location>
</feature>
<evidence type="ECO:0000256" key="7">
    <source>
        <dbReference type="ARBA" id="ARBA00022553"/>
    </source>
</evidence>
<feature type="region of interest" description="Disordered" evidence="15">
    <location>
        <begin position="1112"/>
        <end position="1264"/>
    </location>
</feature>
<dbReference type="SUPFAM" id="SSF140482">
    <property type="entry name" value="MAST3 pre-PK domain-like"/>
    <property type="match status" value="1"/>
</dbReference>
<dbReference type="PANTHER" id="PTHR24356:SF140">
    <property type="entry name" value="MICROTUBULE-ASSOCIATED SERINE_THREONINE-PROTEIN KINASE 3"/>
    <property type="match status" value="1"/>
</dbReference>
<feature type="compositionally biased region" description="Low complexity" evidence="15">
    <location>
        <begin position="168"/>
        <end position="180"/>
    </location>
</feature>
<evidence type="ECO:0000256" key="14">
    <source>
        <dbReference type="ARBA" id="ARBA00048679"/>
    </source>
</evidence>
<feature type="region of interest" description="Disordered" evidence="15">
    <location>
        <begin position="933"/>
        <end position="961"/>
    </location>
</feature>
<feature type="region of interest" description="Disordered" evidence="15">
    <location>
        <begin position="1"/>
        <end position="22"/>
    </location>
</feature>
<dbReference type="FunFam" id="1.10.510.10:FF:000012">
    <property type="entry name" value="microtubule-associated serine/threonine-protein kinase 2 isoform X1"/>
    <property type="match status" value="1"/>
</dbReference>
<dbReference type="InterPro" id="IPR036034">
    <property type="entry name" value="PDZ_sf"/>
</dbReference>
<feature type="compositionally biased region" description="Basic residues" evidence="15">
    <location>
        <begin position="1067"/>
        <end position="1082"/>
    </location>
</feature>
<name>F7FX51_ORNAN</name>
<dbReference type="HOGENOM" id="CLU_000288_9_0_1"/>
<dbReference type="SMART" id="SM00228">
    <property type="entry name" value="PDZ"/>
    <property type="match status" value="1"/>
</dbReference>
<sequence length="1570" mass="172504">MKSRRDKLKIPSLTLDLSPSSQSPTLLSPCSPCSPCSPLLTLHPWSCRSSNRKSLVVGTPSPTLSRPLSPLSVPTAGSSPLDSPRNFSTSTSINFPFARRADGRRWSLASLPSSGYGTNTPSSTVSSSSSSQERLHQLPYQPTPDELHFLSKHFRSTESVTDEDGRRSPCMRPRSRSLSPGRTSGTFDNEIVMMNHVYKERFPKATAQMEERLQDIITNFSPSSTLALADGVLGFIHHQIVELARDCLGKSQEALITSRYFLELQEKLEKMLQDAHERSESEEVAFIIQLVRKLLIVISRPARLLECLEFDPEEFYHLLEAAEGHAKVGQGIKTDIPRYIIGQLGLAKDPLEEMVQLGHFDSSTTITPENSDSPESRALAAPSRRKPCESDFETIKLISNGAYGAVYLVRHKDTRQRFAIKKINKQNLILRNQIQQVFVERDILTFAENPFVVSMFCSFETKRHLCMVMEYVEGGDCATLLKNMGPLPVDMARMYFAETVLALEYLHNYGIVHRDLKPDNLLITSLGHIKLTDFGLSKIGLMNMTTNLYEGHIEKDAREFIDKQVCGTPEYIAPEVIYRQGYGKPVDWWAMGVILYEFLVGCVPFFGDTPEELFGQVVSDELIWPEGDDALPADTQDLITKLLRQSPLDRLGTGGTHEVKQHSFFHNLDWNGLLRHKAEFIPQLEAEDDTSYFDTRSERYHHLGSEDEETNDEESSTEIPQFSSCSHRFSKVYSSSEYLAAHPNLNPEKSCSEDKEDRTDRWDKGAGEEEKNRRSYTEIRLRSWTSSGSSRHSSSQPERSQSSSVLTSTYSVDTMPKFAFSSEDESPSQGPSKPEKPIFVLGEPEGPPVRGTAKSSALSAEMANLSHIRLRSNSTGTKSCTPRGLETGLGRRLGQKETPEKQKISPGGRVPKSASVSALSLIITSDDCSGGALMSPISPHSISSNPSSRDSSPSRDSSLGITSLRPPIVIHSSGKKYGFNLRAIRVYMGDSDVYTVHHMVWNVEEASPAHEAGLRAGDLITHINGESVLGLVHMDVVELLLKSGNKVSLRTTALENTSIKIGPARKNSSKGRMARRSKRSRKKESQDRRKCLFKKISKQSTVLHASRSFSSGLHHSLSSSESLPGSPTHSLSPGPGTPCRSPAPDLPPDAASPQSTSPSSSTPTSPAGHIRPSSLHGLAPKLSGQRYKVGRRKSTSSIPPSPLACTPSPGPQPPSPQRSPSPLPGYPKTLHALQGKTLSPPTIVRQAARPRSAEAPRSPLLKRVQSAEKLATYLAEKKSLGSRKCLTLEMPSGAGAYPEDPEAQTSPGAGSVGPGEHPGRAAYAGTPSRGRDWAGERHERDREVVVMRRLNLSERRDSFKKQEAVQEVSFDEPELPALGNDEGPKAETEQESDLGWWRQPARRGSWVESRTCLSTRVGLSQSSERLPQEQKPPPVPQIAVQGSESDEPEPTQAEWECQGSYSPPHRLMAKVYIEQTDGTKAVEYKSLSSQWRDSRETRDFCAGQDPSPAGAPRPGAGKELQAAKSFPSVQAAAAAAAAAAGSQERVRPGSRTLGKSEAEAAGQAQRKKDE</sequence>
<feature type="compositionally biased region" description="Polar residues" evidence="15">
    <location>
        <begin position="76"/>
        <end position="89"/>
    </location>
</feature>
<feature type="compositionally biased region" description="Low complexity" evidence="15">
    <location>
        <begin position="1112"/>
        <end position="1130"/>
    </location>
</feature>
<dbReference type="OMA" id="ARICWPQ"/>
<dbReference type="STRING" id="9258.ENSOANP00000002071"/>
<dbReference type="GO" id="GO:0007010">
    <property type="term" value="P:cytoskeleton organization"/>
    <property type="evidence" value="ECO:0000318"/>
    <property type="project" value="GO_Central"/>
</dbReference>
<dbReference type="Proteomes" id="UP000002279">
    <property type="component" value="Chromosome X1"/>
</dbReference>
<feature type="region of interest" description="Disordered" evidence="15">
    <location>
        <begin position="111"/>
        <end position="136"/>
    </location>
</feature>
<reference evidence="19" key="3">
    <citation type="submission" date="2025-09" db="UniProtKB">
        <authorList>
            <consortium name="Ensembl"/>
        </authorList>
    </citation>
    <scope>IDENTIFICATION</scope>
    <source>
        <strain evidence="19">Glennie</strain>
    </source>
</reference>
<feature type="compositionally biased region" description="Polar residues" evidence="15">
    <location>
        <begin position="1411"/>
        <end position="1425"/>
    </location>
</feature>
<evidence type="ECO:0000256" key="5">
    <source>
        <dbReference type="ARBA" id="ARBA00022490"/>
    </source>
</evidence>
<dbReference type="GeneID" id="100080130"/>
<comment type="subcellular location">
    <subcellularLocation>
        <location evidence="2">Cytoplasm</location>
    </subcellularLocation>
</comment>
<dbReference type="Gene3D" id="3.30.200.20">
    <property type="entry name" value="Phosphorylase Kinase, domain 1"/>
    <property type="match status" value="1"/>
</dbReference>
<evidence type="ECO:0000259" key="18">
    <source>
        <dbReference type="PROSITE" id="PS51285"/>
    </source>
</evidence>
<dbReference type="Gene3D" id="2.30.42.10">
    <property type="match status" value="1"/>
</dbReference>
<feature type="compositionally biased region" description="Low complexity" evidence="15">
    <location>
        <begin position="1148"/>
        <end position="1167"/>
    </location>
</feature>
<evidence type="ECO:0000313" key="19">
    <source>
        <dbReference type="Ensembl" id="ENSOANP00000002071.3"/>
    </source>
</evidence>
<dbReference type="InterPro" id="IPR000719">
    <property type="entry name" value="Prot_kinase_dom"/>
</dbReference>
<keyword evidence="20" id="KW-1185">Reference proteome</keyword>
<evidence type="ECO:0000256" key="2">
    <source>
        <dbReference type="ARBA" id="ARBA00004496"/>
    </source>
</evidence>
<dbReference type="InterPro" id="IPR000961">
    <property type="entry name" value="AGC-kinase_C"/>
</dbReference>
<evidence type="ECO:0000256" key="1">
    <source>
        <dbReference type="ARBA" id="ARBA00001946"/>
    </source>
</evidence>
<dbReference type="Pfam" id="PF00069">
    <property type="entry name" value="Pkinase"/>
    <property type="match status" value="1"/>
</dbReference>
<feature type="compositionally biased region" description="Low complexity" evidence="15">
    <location>
        <begin position="935"/>
        <end position="958"/>
    </location>
</feature>
<feature type="region of interest" description="Disordered" evidence="15">
    <location>
        <begin position="820"/>
        <end position="853"/>
    </location>
</feature>
<feature type="compositionally biased region" description="Polar residues" evidence="15">
    <location>
        <begin position="111"/>
        <end position="121"/>
    </location>
</feature>
<dbReference type="Bgee" id="ENSOANG00000001293">
    <property type="expression patterns" value="Expressed in liver and 8 other cell types or tissues"/>
</dbReference>
<dbReference type="FunFam" id="3.30.200.20:FF:000457">
    <property type="entry name" value="Microtubule-associated serine/threonine-protein kinase"/>
    <property type="match status" value="1"/>
</dbReference>
<keyword evidence="7" id="KW-0597">Phosphoprotein</keyword>
<proteinExistence type="inferred from homology"/>
<keyword evidence="8" id="KW-0808">Transferase</keyword>
<feature type="compositionally biased region" description="Low complexity" evidence="15">
    <location>
        <begin position="1245"/>
        <end position="1259"/>
    </location>
</feature>
<dbReference type="Gene3D" id="1.10.510.10">
    <property type="entry name" value="Transferase(Phosphotransferase) domain 1"/>
    <property type="match status" value="1"/>
</dbReference>
<dbReference type="InterPro" id="IPR050236">
    <property type="entry name" value="Ser_Thr_kinase_AGC"/>
</dbReference>
<keyword evidence="5" id="KW-0963">Cytoplasm</keyword>
<dbReference type="Gene3D" id="1.20.1480.20">
    <property type="entry name" value="MAST3 pre-PK domain-like"/>
    <property type="match status" value="1"/>
</dbReference>
<dbReference type="GO" id="GO:0015630">
    <property type="term" value="C:microtubule cytoskeleton"/>
    <property type="evidence" value="ECO:0000318"/>
    <property type="project" value="GO_Central"/>
</dbReference>
<dbReference type="InParanoid" id="F7FX51"/>
<feature type="region of interest" description="Disordered" evidence="15">
    <location>
        <begin position="55"/>
        <end position="89"/>
    </location>
</feature>
<feature type="region of interest" description="Disordered" evidence="15">
    <location>
        <begin position="1290"/>
        <end position="1462"/>
    </location>
</feature>
<evidence type="ECO:0000256" key="8">
    <source>
        <dbReference type="ARBA" id="ARBA00022679"/>
    </source>
</evidence>
<feature type="domain" description="AGC-kinase C-terminal" evidence="18">
    <location>
        <begin position="666"/>
        <end position="737"/>
    </location>
</feature>
<feature type="compositionally biased region" description="Low complexity" evidence="15">
    <location>
        <begin position="122"/>
        <end position="131"/>
    </location>
</feature>
<dbReference type="PROSITE" id="PS51285">
    <property type="entry name" value="AGC_KINASE_CTER"/>
    <property type="match status" value="1"/>
</dbReference>
<evidence type="ECO:0000256" key="12">
    <source>
        <dbReference type="ARBA" id="ARBA00022842"/>
    </source>
</evidence>
<dbReference type="Pfam" id="PF17820">
    <property type="entry name" value="PDZ_6"/>
    <property type="match status" value="1"/>
</dbReference>
<evidence type="ECO:0000259" key="17">
    <source>
        <dbReference type="PROSITE" id="PS50106"/>
    </source>
</evidence>
<feature type="region of interest" description="Disordered" evidence="15">
    <location>
        <begin position="1487"/>
        <end position="1570"/>
    </location>
</feature>
<feature type="region of interest" description="Disordered" evidence="15">
    <location>
        <begin position="1060"/>
        <end position="1096"/>
    </location>
</feature>
<feature type="region of interest" description="Disordered" evidence="15">
    <location>
        <begin position="742"/>
        <end position="808"/>
    </location>
</feature>
<dbReference type="InterPro" id="IPR037711">
    <property type="entry name" value="MAST"/>
</dbReference>
<comment type="catalytic activity">
    <reaction evidence="13">
        <text>L-threonyl-[protein] + ATP = O-phospho-L-threonyl-[protein] + ADP + H(+)</text>
        <dbReference type="Rhea" id="RHEA:46608"/>
        <dbReference type="Rhea" id="RHEA-COMP:11060"/>
        <dbReference type="Rhea" id="RHEA-COMP:11605"/>
        <dbReference type="ChEBI" id="CHEBI:15378"/>
        <dbReference type="ChEBI" id="CHEBI:30013"/>
        <dbReference type="ChEBI" id="CHEBI:30616"/>
        <dbReference type="ChEBI" id="CHEBI:61977"/>
        <dbReference type="ChEBI" id="CHEBI:456216"/>
        <dbReference type="EC" id="2.7.11.1"/>
    </reaction>
</comment>
<evidence type="ECO:0000256" key="3">
    <source>
        <dbReference type="ARBA" id="ARBA00009903"/>
    </source>
</evidence>
<dbReference type="InterPro" id="IPR011009">
    <property type="entry name" value="Kinase-like_dom_sf"/>
</dbReference>
<dbReference type="FunFam" id="2.30.42.10:FF:000008">
    <property type="entry name" value="microtubule-associated serine/threonine-protein kinase 4 isoform X2"/>
    <property type="match status" value="1"/>
</dbReference>
<evidence type="ECO:0000256" key="6">
    <source>
        <dbReference type="ARBA" id="ARBA00022527"/>
    </source>
</evidence>
<dbReference type="PANTHER" id="PTHR24356">
    <property type="entry name" value="SERINE/THREONINE-PROTEIN KINASE"/>
    <property type="match status" value="1"/>
</dbReference>
<dbReference type="InterPro" id="IPR041489">
    <property type="entry name" value="PDZ_6"/>
</dbReference>
<dbReference type="InterPro" id="IPR023142">
    <property type="entry name" value="MAST_pre-PK_dom_sf"/>
</dbReference>
<dbReference type="GO" id="GO:0005737">
    <property type="term" value="C:cytoplasm"/>
    <property type="evidence" value="ECO:0007669"/>
    <property type="project" value="UniProtKB-SubCell"/>
</dbReference>
<keyword evidence="6" id="KW-0723">Serine/threonine-protein kinase</keyword>
<feature type="compositionally biased region" description="Low complexity" evidence="15">
    <location>
        <begin position="782"/>
        <end position="808"/>
    </location>
</feature>
<reference evidence="19" key="2">
    <citation type="submission" date="2025-08" db="UniProtKB">
        <authorList>
            <consortium name="Ensembl"/>
        </authorList>
    </citation>
    <scope>IDENTIFICATION</scope>
    <source>
        <strain evidence="19">Glennie</strain>
    </source>
</reference>